<dbReference type="AlphaFoldDB" id="A0A0F9VL69"/>
<reference evidence="1" key="1">
    <citation type="journal article" date="2015" name="Nature">
        <title>Complex archaea that bridge the gap between prokaryotes and eukaryotes.</title>
        <authorList>
            <person name="Spang A."/>
            <person name="Saw J.H."/>
            <person name="Jorgensen S.L."/>
            <person name="Zaremba-Niedzwiedzka K."/>
            <person name="Martijn J."/>
            <person name="Lind A.E."/>
            <person name="van Eijk R."/>
            <person name="Schleper C."/>
            <person name="Guy L."/>
            <person name="Ettema T.J."/>
        </authorList>
    </citation>
    <scope>NUCLEOTIDE SEQUENCE</scope>
</reference>
<feature type="non-terminal residue" evidence="1">
    <location>
        <position position="1"/>
    </location>
</feature>
<proteinExistence type="predicted"/>
<name>A0A0F9VL69_9ZZZZ</name>
<evidence type="ECO:0000313" key="1">
    <source>
        <dbReference type="EMBL" id="KKN66548.1"/>
    </source>
</evidence>
<protein>
    <submittedName>
        <fullName evidence="1">Uncharacterized protein</fullName>
    </submittedName>
</protein>
<comment type="caution">
    <text evidence="1">The sequence shown here is derived from an EMBL/GenBank/DDBJ whole genome shotgun (WGS) entry which is preliminary data.</text>
</comment>
<gene>
    <name evidence="1" type="ORF">LCGC14_0470820</name>
</gene>
<accession>A0A0F9VL69</accession>
<dbReference type="EMBL" id="LAZR01000498">
    <property type="protein sequence ID" value="KKN66548.1"/>
    <property type="molecule type" value="Genomic_DNA"/>
</dbReference>
<sequence>SGLGRLLNSALAGFDPDSISGTNPVTGWLNRKYGGPAYDLDTVVGTDANLSTLDSGVALLPGAAGDNLSTPSAPANRITGDIDIRTLVALFDYTPAANNTLIAKAQDTNNRSYWLEVGNTAALKLVHSPDGTSGNQIVTSSTIATGIAAGTVIWFRATMDVDDGAGNHVVIFYTSTDDVADSADVTTWTQLGATVTIVGTTSIYDSASPVEIGGLFLGSIQVSAGKVYRAQIFNGIDGTLVVDFNPSDADAGVAIDTDTWTSSTTGEVWTVNGDAFVNNTGHTGIYSRGSVGLETTSGQLINSPVTVYAVFKPTLAAPGANQVLFDARLNAGNRIVVRTNDANSDKYSIFQGGTTLEMSPAYDNELRVITSQFNGDATTKLTVSDVGSVTGDAGSGNWDFGSVLIKLDGTLTFPGLFLELLVFDSAHNSGEISRIQNFLAAKYST</sequence>
<organism evidence="1">
    <name type="scientific">marine sediment metagenome</name>
    <dbReference type="NCBI Taxonomy" id="412755"/>
    <lineage>
        <taxon>unclassified sequences</taxon>
        <taxon>metagenomes</taxon>
        <taxon>ecological metagenomes</taxon>
    </lineage>
</organism>